<keyword evidence="4 9" id="KW-0460">Magnesium</keyword>
<dbReference type="Pfam" id="PF02581">
    <property type="entry name" value="TMP-TENI"/>
    <property type="match status" value="1"/>
</dbReference>
<comment type="cofactor">
    <cofactor evidence="9">
        <name>Mg(2+)</name>
        <dbReference type="ChEBI" id="CHEBI:18420"/>
    </cofactor>
    <text evidence="9">Binds 1 Mg(2+) ion per subunit.</text>
</comment>
<comment type="pathway">
    <text evidence="1 9 11">Cofactor biosynthesis; thiamine diphosphate biosynthesis; thiamine phosphate from 4-amino-2-methyl-5-diphosphomethylpyrimidine and 4-methyl-5-(2-phosphoethyl)-thiazole: step 1/1.</text>
</comment>
<dbReference type="Proteomes" id="UP000240322">
    <property type="component" value="Unassembled WGS sequence"/>
</dbReference>
<sequence>MELPGGVYGITSADFGGTHVKAARMLLEGGVKIIQYREKHASTRRMFEEASEIRRLCSEFGAVFIVNDRVDVALAVGADGVHLGQDDLPLAAARRVFPHGIIGVSARSVEEALAAEANGATYLGVGSVYLTNTKADTKLIGEEGLRSILGRVSIPVYAIGGIKLEHLRKLKAYGVKGVAVVSAILGDADPREAAKRFVSEWMG</sequence>
<feature type="binding site" evidence="9">
    <location>
        <position position="87"/>
    </location>
    <ligand>
        <name>Mg(2+)</name>
        <dbReference type="ChEBI" id="CHEBI:18420"/>
    </ligand>
</feature>
<feature type="binding site" evidence="9">
    <location>
        <position position="161"/>
    </location>
    <ligand>
        <name>2-[(2R,5Z)-2-carboxy-4-methylthiazol-5(2H)-ylidene]ethyl phosphate</name>
        <dbReference type="ChEBI" id="CHEBI:62899"/>
    </ligand>
</feature>
<dbReference type="GO" id="GO:0004789">
    <property type="term" value="F:thiamine-phosphate diphosphorylase activity"/>
    <property type="evidence" value="ECO:0007669"/>
    <property type="project" value="UniProtKB-UniRule"/>
</dbReference>
<feature type="domain" description="Thiamine phosphate synthase/TenI" evidence="12">
    <location>
        <begin position="8"/>
        <end position="184"/>
    </location>
</feature>
<dbReference type="GO" id="GO:0009229">
    <property type="term" value="P:thiamine diphosphate biosynthetic process"/>
    <property type="evidence" value="ECO:0007669"/>
    <property type="project" value="UniProtKB-UniRule"/>
</dbReference>
<dbReference type="GO" id="GO:0005737">
    <property type="term" value="C:cytoplasm"/>
    <property type="evidence" value="ECO:0007669"/>
    <property type="project" value="TreeGrafter"/>
</dbReference>
<evidence type="ECO:0000256" key="6">
    <source>
        <dbReference type="ARBA" id="ARBA00047334"/>
    </source>
</evidence>
<evidence type="ECO:0000256" key="8">
    <source>
        <dbReference type="ARBA" id="ARBA00047883"/>
    </source>
</evidence>
<evidence type="ECO:0000313" key="13">
    <source>
        <dbReference type="EMBL" id="PSN90195.1"/>
    </source>
</evidence>
<proteinExistence type="inferred from homology"/>
<feature type="binding site" evidence="9">
    <location>
        <position position="134"/>
    </location>
    <ligand>
        <name>4-amino-2-methyl-5-(diphosphooxymethyl)pyrimidine</name>
        <dbReference type="ChEBI" id="CHEBI:57841"/>
    </ligand>
</feature>
<comment type="similarity">
    <text evidence="9 10">Belongs to the thiamine-phosphate synthase family.</text>
</comment>
<dbReference type="EMBL" id="NEXE01000070">
    <property type="protein sequence ID" value="PSN90195.1"/>
    <property type="molecule type" value="Genomic_DNA"/>
</dbReference>
<evidence type="ECO:0000256" key="9">
    <source>
        <dbReference type="HAMAP-Rule" id="MF_00097"/>
    </source>
</evidence>
<accession>A0A2R6AUY6</accession>
<feature type="binding site" evidence="9">
    <location>
        <begin position="35"/>
        <end position="39"/>
    </location>
    <ligand>
        <name>4-amino-2-methyl-5-(diphosphooxymethyl)pyrimidine</name>
        <dbReference type="ChEBI" id="CHEBI:57841"/>
    </ligand>
</feature>
<dbReference type="NCBIfam" id="TIGR00693">
    <property type="entry name" value="thiE"/>
    <property type="match status" value="1"/>
</dbReference>
<name>A0A2R6AUY6_9ARCH</name>
<dbReference type="AlphaFoldDB" id="A0A2R6AUY6"/>
<gene>
    <name evidence="9" type="primary">thiE</name>
    <name evidence="13" type="ORF">B9Q03_07455</name>
</gene>
<dbReference type="InterPro" id="IPR022998">
    <property type="entry name" value="ThiamineP_synth_TenI"/>
</dbReference>
<dbReference type="GO" id="GO:0009228">
    <property type="term" value="P:thiamine biosynthetic process"/>
    <property type="evidence" value="ECO:0007669"/>
    <property type="project" value="UniProtKB-KW"/>
</dbReference>
<reference evidence="13 14" key="1">
    <citation type="submission" date="2017-04" db="EMBL/GenBank/DDBJ databases">
        <title>Novel microbial lineages endemic to geothermal iron-oxide mats fill important gaps in the evolutionary history of Archaea.</title>
        <authorList>
            <person name="Jay Z.J."/>
            <person name="Beam J.P."/>
            <person name="Dlakic M."/>
            <person name="Rusch D.B."/>
            <person name="Kozubal M.A."/>
            <person name="Inskeep W.P."/>
        </authorList>
    </citation>
    <scope>NUCLEOTIDE SEQUENCE [LARGE SCALE GENOMIC DNA]</scope>
    <source>
        <strain evidence="13">OSP_D</strain>
    </source>
</reference>
<dbReference type="Gene3D" id="3.20.20.70">
    <property type="entry name" value="Aldolase class I"/>
    <property type="match status" value="1"/>
</dbReference>
<feature type="binding site" evidence="9">
    <location>
        <position position="68"/>
    </location>
    <ligand>
        <name>Mg(2+)</name>
        <dbReference type="ChEBI" id="CHEBI:18420"/>
    </ligand>
</feature>
<dbReference type="EC" id="2.5.1.3" evidence="9"/>
<evidence type="ECO:0000256" key="5">
    <source>
        <dbReference type="ARBA" id="ARBA00022977"/>
    </source>
</evidence>
<protein>
    <recommendedName>
        <fullName evidence="9">Thiamine-phosphate synthase</fullName>
        <shortName evidence="9">TP synthase</shortName>
        <shortName evidence="9">TPS</shortName>
        <ecNumber evidence="9">2.5.1.3</ecNumber>
    </recommendedName>
    <alternativeName>
        <fullName evidence="9">Thiamine-phosphate pyrophosphorylase</fullName>
        <shortName evidence="9">TMP pyrophosphorylase</shortName>
        <shortName evidence="9">TMP-PPase</shortName>
    </alternativeName>
</protein>
<dbReference type="HAMAP" id="MF_00097">
    <property type="entry name" value="TMP_synthase"/>
    <property type="match status" value="1"/>
</dbReference>
<feature type="binding site" evidence="9">
    <location>
        <position position="67"/>
    </location>
    <ligand>
        <name>4-amino-2-methyl-5-(diphosphooxymethyl)pyrimidine</name>
        <dbReference type="ChEBI" id="CHEBI:57841"/>
    </ligand>
</feature>
<evidence type="ECO:0000256" key="7">
    <source>
        <dbReference type="ARBA" id="ARBA00047851"/>
    </source>
</evidence>
<keyword evidence="5 9" id="KW-0784">Thiamine biosynthesis</keyword>
<dbReference type="InterPro" id="IPR013785">
    <property type="entry name" value="Aldolase_TIM"/>
</dbReference>
<comment type="function">
    <text evidence="9">Condenses 4-methyl-5-(beta-hydroxyethyl)thiazole monophosphate (THZ-P) and 2-methyl-4-amino-5-hydroxymethyl pyrimidine pyrophosphate (HMP-PP) to form thiamine monophosphate (TMP).</text>
</comment>
<feature type="binding site" evidence="9">
    <location>
        <position position="105"/>
    </location>
    <ligand>
        <name>4-amino-2-methyl-5-(diphosphooxymethyl)pyrimidine</name>
        <dbReference type="ChEBI" id="CHEBI:57841"/>
    </ligand>
</feature>
<dbReference type="InterPro" id="IPR034291">
    <property type="entry name" value="TMP_synthase"/>
</dbReference>
<feature type="binding site" evidence="9">
    <location>
        <begin position="131"/>
        <end position="133"/>
    </location>
    <ligand>
        <name>2-[(2R,5Z)-2-carboxy-4-methylthiazol-5(2H)-ylidene]ethyl phosphate</name>
        <dbReference type="ChEBI" id="CHEBI:62899"/>
    </ligand>
</feature>
<evidence type="ECO:0000256" key="2">
    <source>
        <dbReference type="ARBA" id="ARBA00022679"/>
    </source>
</evidence>
<dbReference type="CDD" id="cd00564">
    <property type="entry name" value="TMP_TenI"/>
    <property type="match status" value="1"/>
</dbReference>
<comment type="catalytic activity">
    <reaction evidence="7 9 10">
        <text>2-(2-carboxy-4-methylthiazol-5-yl)ethyl phosphate + 4-amino-2-methyl-5-(diphosphooxymethyl)pyrimidine + 2 H(+) = thiamine phosphate + CO2 + diphosphate</text>
        <dbReference type="Rhea" id="RHEA:47848"/>
        <dbReference type="ChEBI" id="CHEBI:15378"/>
        <dbReference type="ChEBI" id="CHEBI:16526"/>
        <dbReference type="ChEBI" id="CHEBI:33019"/>
        <dbReference type="ChEBI" id="CHEBI:37575"/>
        <dbReference type="ChEBI" id="CHEBI:57841"/>
        <dbReference type="ChEBI" id="CHEBI:62890"/>
        <dbReference type="EC" id="2.5.1.3"/>
    </reaction>
</comment>
<evidence type="ECO:0000313" key="14">
    <source>
        <dbReference type="Proteomes" id="UP000240322"/>
    </source>
</evidence>
<evidence type="ECO:0000259" key="12">
    <source>
        <dbReference type="Pfam" id="PF02581"/>
    </source>
</evidence>
<dbReference type="PANTHER" id="PTHR20857:SF23">
    <property type="entry name" value="THIAMINE BIOSYNTHETIC BIFUNCTIONAL ENZYME"/>
    <property type="match status" value="1"/>
</dbReference>
<dbReference type="PANTHER" id="PTHR20857">
    <property type="entry name" value="THIAMINE-PHOSPHATE PYROPHOSPHORYLASE"/>
    <property type="match status" value="1"/>
</dbReference>
<organism evidence="13 14">
    <name type="scientific">Candidatus Marsarchaeota G2 archaeon OSP_D</name>
    <dbReference type="NCBI Taxonomy" id="1978157"/>
    <lineage>
        <taxon>Archaea</taxon>
        <taxon>Candidatus Marsarchaeota</taxon>
        <taxon>Candidatus Marsarchaeota group 2</taxon>
    </lineage>
</organism>
<comment type="catalytic activity">
    <reaction evidence="6 9 10">
        <text>4-methyl-5-(2-phosphooxyethyl)-thiazole + 4-amino-2-methyl-5-(diphosphooxymethyl)pyrimidine + H(+) = thiamine phosphate + diphosphate</text>
        <dbReference type="Rhea" id="RHEA:22328"/>
        <dbReference type="ChEBI" id="CHEBI:15378"/>
        <dbReference type="ChEBI" id="CHEBI:33019"/>
        <dbReference type="ChEBI" id="CHEBI:37575"/>
        <dbReference type="ChEBI" id="CHEBI:57841"/>
        <dbReference type="ChEBI" id="CHEBI:58296"/>
        <dbReference type="EC" id="2.5.1.3"/>
    </reaction>
</comment>
<evidence type="ECO:0000256" key="1">
    <source>
        <dbReference type="ARBA" id="ARBA00005165"/>
    </source>
</evidence>
<dbReference type="UniPathway" id="UPA00060">
    <property type="reaction ID" value="UER00141"/>
</dbReference>
<dbReference type="SUPFAM" id="SSF51391">
    <property type="entry name" value="Thiamin phosphate synthase"/>
    <property type="match status" value="1"/>
</dbReference>
<dbReference type="GO" id="GO:0000287">
    <property type="term" value="F:magnesium ion binding"/>
    <property type="evidence" value="ECO:0007669"/>
    <property type="project" value="UniProtKB-UniRule"/>
</dbReference>
<evidence type="ECO:0000256" key="11">
    <source>
        <dbReference type="RuleBase" id="RU004253"/>
    </source>
</evidence>
<keyword evidence="2 9" id="KW-0808">Transferase</keyword>
<evidence type="ECO:0000256" key="3">
    <source>
        <dbReference type="ARBA" id="ARBA00022723"/>
    </source>
</evidence>
<comment type="caution">
    <text evidence="13">The sequence shown here is derived from an EMBL/GenBank/DDBJ whole genome shotgun (WGS) entry which is preliminary data.</text>
</comment>
<feature type="binding site" evidence="9">
    <location>
        <begin position="181"/>
        <end position="182"/>
    </location>
    <ligand>
        <name>2-[(2R,5Z)-2-carboxy-4-methylthiazol-5(2H)-ylidene]ethyl phosphate</name>
        <dbReference type="ChEBI" id="CHEBI:62899"/>
    </ligand>
</feature>
<keyword evidence="3 9" id="KW-0479">Metal-binding</keyword>
<dbReference type="InterPro" id="IPR036206">
    <property type="entry name" value="ThiamineP_synth_sf"/>
</dbReference>
<evidence type="ECO:0000256" key="10">
    <source>
        <dbReference type="RuleBase" id="RU003826"/>
    </source>
</evidence>
<comment type="catalytic activity">
    <reaction evidence="8 9 10">
        <text>2-[(2R,5Z)-2-carboxy-4-methylthiazol-5(2H)-ylidene]ethyl phosphate + 4-amino-2-methyl-5-(diphosphooxymethyl)pyrimidine + 2 H(+) = thiamine phosphate + CO2 + diphosphate</text>
        <dbReference type="Rhea" id="RHEA:47844"/>
        <dbReference type="ChEBI" id="CHEBI:15378"/>
        <dbReference type="ChEBI" id="CHEBI:16526"/>
        <dbReference type="ChEBI" id="CHEBI:33019"/>
        <dbReference type="ChEBI" id="CHEBI:37575"/>
        <dbReference type="ChEBI" id="CHEBI:57841"/>
        <dbReference type="ChEBI" id="CHEBI:62899"/>
        <dbReference type="EC" id="2.5.1.3"/>
    </reaction>
</comment>
<dbReference type="FunFam" id="3.20.20.70:FF:000096">
    <property type="entry name" value="Thiamine-phosphate synthase"/>
    <property type="match status" value="1"/>
</dbReference>
<evidence type="ECO:0000256" key="4">
    <source>
        <dbReference type="ARBA" id="ARBA00022842"/>
    </source>
</evidence>